<dbReference type="InterPro" id="IPR006141">
    <property type="entry name" value="Intein_N"/>
</dbReference>
<dbReference type="CDD" id="cd00081">
    <property type="entry name" value="Hint"/>
    <property type="match status" value="1"/>
</dbReference>
<comment type="caution">
    <text evidence="2">The sequence shown here is derived from an EMBL/GenBank/DDBJ whole genome shotgun (WGS) entry which is preliminary data.</text>
</comment>
<evidence type="ECO:0000259" key="1">
    <source>
        <dbReference type="SMART" id="SM00306"/>
    </source>
</evidence>
<dbReference type="Pfam" id="PF22555">
    <property type="entry name" value="DAM-like-phage1"/>
    <property type="match status" value="2"/>
</dbReference>
<proteinExistence type="predicted"/>
<sequence length="705" mass="79151">MFHGSIPAPLRSIIYEHAGTWPGDDIWIGCSGNYTIERVLHSRFGDARRVHGNDIQAYSCALGWWLAGDPLTYTLREEYQDVLGWLSPYLDDPTDLLATLMLGTRFLQWVGRDGAYYRRMMAATQAQWPRMHDKTATKLRNLTVRLGSFYAGDVRDYLTDAVPADAPVVMFPPFYCLAPEHRLLTADLRWVPCGELRAGDRLLAFDEETPGGFTHRRLRWSEIVRSEPAMKECVRVILEDGTGIVCTEDHPWLADRYDRPSRVPRKWVRADRLLEEAPYVIRLTDTWEPARTYEAGWLAGVLDGEGSVYLGKSASKAGISQRPGIVADQYTAWMKELGFDTTVCPRPSGVCSYDMTGGWPEMLRALGTLRPERLVARVQQLEIERLSIRSRGNPRVKVVAVERVGVRPIQSITTTTGTYIGEGFAMHNSGDYQAQFASIDTVFDWPTPSFRDLDEDGKEEIIAQVRDRPNWVLGLHIERPELRRHLAGVVQTANRGLPIYVYAASGPRRIVRPHQPTAPIPMPKIGPDDELGERMTLHVLTGGQFAAIRSQFMSKSIKPGTPLIACGVAVDGLLIGAFAYLPPKYEPSCAYLMSDFPVSWTKYRRLAKLIVMAASTKEAQLLVQRSLSRRITAWSTTAFTDRPNSAKYGRGIPGVKLQKRTEPGGDGIHAYQLQYGGPLGAYTLDEALQLWKRKHGTDMKKDDAR</sequence>
<dbReference type="SMART" id="SM00306">
    <property type="entry name" value="HintN"/>
    <property type="match status" value="1"/>
</dbReference>
<dbReference type="Pfam" id="PF22559">
    <property type="entry name" value="GNAT-phage-like"/>
    <property type="match status" value="1"/>
</dbReference>
<name>A0ABV8I7U0_9ACTN</name>
<dbReference type="Proteomes" id="UP001595850">
    <property type="component" value="Unassembled WGS sequence"/>
</dbReference>
<reference evidence="3" key="1">
    <citation type="journal article" date="2019" name="Int. J. Syst. Evol. Microbiol.">
        <title>The Global Catalogue of Microorganisms (GCM) 10K type strain sequencing project: providing services to taxonomists for standard genome sequencing and annotation.</title>
        <authorList>
            <consortium name="The Broad Institute Genomics Platform"/>
            <consortium name="The Broad Institute Genome Sequencing Center for Infectious Disease"/>
            <person name="Wu L."/>
            <person name="Ma J."/>
        </authorList>
    </citation>
    <scope>NUCLEOTIDE SEQUENCE [LARGE SCALE GENOMIC DNA]</scope>
    <source>
        <strain evidence="3">TBRC 4489</strain>
    </source>
</reference>
<protein>
    <submittedName>
        <fullName evidence="2">Hint domain-containing protein</fullName>
    </submittedName>
</protein>
<dbReference type="PROSITE" id="PS50817">
    <property type="entry name" value="INTEIN_N_TER"/>
    <property type="match status" value="1"/>
</dbReference>
<dbReference type="EMBL" id="JBHSBM010000018">
    <property type="protein sequence ID" value="MFC4060216.1"/>
    <property type="molecule type" value="Genomic_DNA"/>
</dbReference>
<dbReference type="Gene3D" id="2.170.16.10">
    <property type="entry name" value="Hedgehog/Intein (Hint) domain"/>
    <property type="match status" value="1"/>
</dbReference>
<keyword evidence="3" id="KW-1185">Reference proteome</keyword>
<gene>
    <name evidence="2" type="ORF">ACFOWE_18080</name>
</gene>
<dbReference type="InterPro" id="IPR036844">
    <property type="entry name" value="Hint_dom_sf"/>
</dbReference>
<dbReference type="InterPro" id="IPR003587">
    <property type="entry name" value="Hint_dom_N"/>
</dbReference>
<evidence type="ECO:0000313" key="2">
    <source>
        <dbReference type="EMBL" id="MFC4060216.1"/>
    </source>
</evidence>
<dbReference type="SUPFAM" id="SSF51294">
    <property type="entry name" value="Hedgehog/intein (Hint) domain"/>
    <property type="match status" value="1"/>
</dbReference>
<dbReference type="InterPro" id="IPR054340">
    <property type="entry name" value="GNAT-like_C_phage-like"/>
</dbReference>
<evidence type="ECO:0000313" key="3">
    <source>
        <dbReference type="Proteomes" id="UP001595850"/>
    </source>
</evidence>
<organism evidence="2 3">
    <name type="scientific">Planomonospora corallina</name>
    <dbReference type="NCBI Taxonomy" id="1806052"/>
    <lineage>
        <taxon>Bacteria</taxon>
        <taxon>Bacillati</taxon>
        <taxon>Actinomycetota</taxon>
        <taxon>Actinomycetes</taxon>
        <taxon>Streptosporangiales</taxon>
        <taxon>Streptosporangiaceae</taxon>
        <taxon>Planomonospora</taxon>
    </lineage>
</organism>
<accession>A0ABV8I7U0</accession>
<dbReference type="RefSeq" id="WP_377289257.1">
    <property type="nucleotide sequence ID" value="NZ_JBHSBM010000018.1"/>
</dbReference>
<feature type="domain" description="Hint" evidence="1">
    <location>
        <begin position="174"/>
        <end position="284"/>
    </location>
</feature>
<dbReference type="InterPro" id="IPR054341">
    <property type="entry name" value="GNAT-like_N"/>
</dbReference>